<dbReference type="AlphaFoldDB" id="A0A7W8C112"/>
<organism evidence="1 2">
    <name type="scientific">Desulfovibrio intestinalis</name>
    <dbReference type="NCBI Taxonomy" id="58621"/>
    <lineage>
        <taxon>Bacteria</taxon>
        <taxon>Pseudomonadati</taxon>
        <taxon>Thermodesulfobacteriota</taxon>
        <taxon>Desulfovibrionia</taxon>
        <taxon>Desulfovibrionales</taxon>
        <taxon>Desulfovibrionaceae</taxon>
        <taxon>Desulfovibrio</taxon>
    </lineage>
</organism>
<protein>
    <submittedName>
        <fullName evidence="1">Uncharacterized protein</fullName>
    </submittedName>
</protein>
<comment type="caution">
    <text evidence="1">The sequence shown here is derived from an EMBL/GenBank/DDBJ whole genome shotgun (WGS) entry which is preliminary data.</text>
</comment>
<keyword evidence="2" id="KW-1185">Reference proteome</keyword>
<reference evidence="1 2" key="1">
    <citation type="submission" date="2020-08" db="EMBL/GenBank/DDBJ databases">
        <title>Genomic Encyclopedia of Type Strains, Phase IV (KMG-IV): sequencing the most valuable type-strain genomes for metagenomic binning, comparative biology and taxonomic classification.</title>
        <authorList>
            <person name="Goeker M."/>
        </authorList>
    </citation>
    <scope>NUCLEOTIDE SEQUENCE [LARGE SCALE GENOMIC DNA]</scope>
    <source>
        <strain evidence="1 2">DSM 11275</strain>
    </source>
</reference>
<sequence>MNTAKNDENMPVAKGHVVKVEVLPPEVYPVAPDAEMIRGVTENLLNTALDKIENTHPDRLKKLKTITFRQHFSTVPTQMEVIVDLGD</sequence>
<dbReference type="RefSeq" id="WP_183719335.1">
    <property type="nucleotide sequence ID" value="NZ_JACHGO010000004.1"/>
</dbReference>
<gene>
    <name evidence="1" type="ORF">HNQ38_001744</name>
</gene>
<accession>A0A7W8C112</accession>
<proteinExistence type="predicted"/>
<evidence type="ECO:0000313" key="2">
    <source>
        <dbReference type="Proteomes" id="UP000539075"/>
    </source>
</evidence>
<dbReference type="Proteomes" id="UP000539075">
    <property type="component" value="Unassembled WGS sequence"/>
</dbReference>
<name>A0A7W8C112_9BACT</name>
<dbReference type="EMBL" id="JACHGO010000004">
    <property type="protein sequence ID" value="MBB5143647.1"/>
    <property type="molecule type" value="Genomic_DNA"/>
</dbReference>
<evidence type="ECO:0000313" key="1">
    <source>
        <dbReference type="EMBL" id="MBB5143647.1"/>
    </source>
</evidence>